<name>A0ACB9ENG6_9ASTR</name>
<proteinExistence type="predicted"/>
<dbReference type="Proteomes" id="UP001056120">
    <property type="component" value="Linkage Group LG17"/>
</dbReference>
<protein>
    <submittedName>
        <fullName evidence="1">Uncharacterized protein</fullName>
    </submittedName>
</protein>
<keyword evidence="2" id="KW-1185">Reference proteome</keyword>
<reference evidence="2" key="1">
    <citation type="journal article" date="2022" name="Mol. Ecol. Resour.">
        <title>The genomes of chicory, endive, great burdock and yacon provide insights into Asteraceae palaeo-polyploidization history and plant inulin production.</title>
        <authorList>
            <person name="Fan W."/>
            <person name="Wang S."/>
            <person name="Wang H."/>
            <person name="Wang A."/>
            <person name="Jiang F."/>
            <person name="Liu H."/>
            <person name="Zhao H."/>
            <person name="Xu D."/>
            <person name="Zhang Y."/>
        </authorList>
    </citation>
    <scope>NUCLEOTIDE SEQUENCE [LARGE SCALE GENOMIC DNA]</scope>
    <source>
        <strain evidence="2">cv. Yunnan</strain>
    </source>
</reference>
<dbReference type="EMBL" id="CM042034">
    <property type="protein sequence ID" value="KAI3760270.1"/>
    <property type="molecule type" value="Genomic_DNA"/>
</dbReference>
<evidence type="ECO:0000313" key="1">
    <source>
        <dbReference type="EMBL" id="KAI3760270.1"/>
    </source>
</evidence>
<organism evidence="1 2">
    <name type="scientific">Smallanthus sonchifolius</name>
    <dbReference type="NCBI Taxonomy" id="185202"/>
    <lineage>
        <taxon>Eukaryota</taxon>
        <taxon>Viridiplantae</taxon>
        <taxon>Streptophyta</taxon>
        <taxon>Embryophyta</taxon>
        <taxon>Tracheophyta</taxon>
        <taxon>Spermatophyta</taxon>
        <taxon>Magnoliopsida</taxon>
        <taxon>eudicotyledons</taxon>
        <taxon>Gunneridae</taxon>
        <taxon>Pentapetalae</taxon>
        <taxon>asterids</taxon>
        <taxon>campanulids</taxon>
        <taxon>Asterales</taxon>
        <taxon>Asteraceae</taxon>
        <taxon>Asteroideae</taxon>
        <taxon>Heliantheae alliance</taxon>
        <taxon>Millerieae</taxon>
        <taxon>Smallanthus</taxon>
    </lineage>
</organism>
<accession>A0ACB9ENG6</accession>
<sequence length="155" mass="17810">MVKECFTTNERNFATRPNMAAGRYMNYDNAGFGMSPYGPYWREIRKMVVSELLTNQRLEKFKNWLSEHIEKRKECDNVDKEGDFMDVMLSALPEDAEMSGHGRETVIKATILFLIWAGTGSTGFTMTWALSLLLNHPDILKSAQKELDIHVGREK</sequence>
<comment type="caution">
    <text evidence="1">The sequence shown here is derived from an EMBL/GenBank/DDBJ whole genome shotgun (WGS) entry which is preliminary data.</text>
</comment>
<evidence type="ECO:0000313" key="2">
    <source>
        <dbReference type="Proteomes" id="UP001056120"/>
    </source>
</evidence>
<reference evidence="1 2" key="2">
    <citation type="journal article" date="2022" name="Mol. Ecol. Resour.">
        <title>The genomes of chicory, endive, great burdock and yacon provide insights into Asteraceae paleo-polyploidization history and plant inulin production.</title>
        <authorList>
            <person name="Fan W."/>
            <person name="Wang S."/>
            <person name="Wang H."/>
            <person name="Wang A."/>
            <person name="Jiang F."/>
            <person name="Liu H."/>
            <person name="Zhao H."/>
            <person name="Xu D."/>
            <person name="Zhang Y."/>
        </authorList>
    </citation>
    <scope>NUCLEOTIDE SEQUENCE [LARGE SCALE GENOMIC DNA]</scope>
    <source>
        <strain evidence="2">cv. Yunnan</strain>
        <tissue evidence="1">Leaves</tissue>
    </source>
</reference>
<gene>
    <name evidence="1" type="ORF">L1987_50663</name>
</gene>